<dbReference type="EMBL" id="JAUCMV010000001">
    <property type="protein sequence ID" value="KAK0428341.1"/>
    <property type="molecule type" value="Genomic_DNA"/>
</dbReference>
<reference evidence="8" key="1">
    <citation type="submission" date="2023-06" db="EMBL/GenBank/DDBJ databases">
        <title>Genomic analysis of the entomopathogenic nematode Steinernema hermaphroditum.</title>
        <authorList>
            <person name="Schwarz E.M."/>
            <person name="Heppert J.K."/>
            <person name="Baniya A."/>
            <person name="Schwartz H.T."/>
            <person name="Tan C.-H."/>
            <person name="Antoshechkin I."/>
            <person name="Sternberg P.W."/>
            <person name="Goodrich-Blair H."/>
            <person name="Dillman A.R."/>
        </authorList>
    </citation>
    <scope>NUCLEOTIDE SEQUENCE</scope>
    <source>
        <strain evidence="8">PS9179</strain>
        <tissue evidence="8">Whole animal</tissue>
    </source>
</reference>
<keyword evidence="9" id="KW-1185">Reference proteome</keyword>
<dbReference type="Pfam" id="PF00583">
    <property type="entry name" value="Acetyltransf_1"/>
    <property type="match status" value="1"/>
</dbReference>
<evidence type="ECO:0000259" key="7">
    <source>
        <dbReference type="PROSITE" id="PS51186"/>
    </source>
</evidence>
<name>A0AA39MB72_9BILA</name>
<keyword evidence="6" id="KW-0812">Transmembrane</keyword>
<evidence type="ECO:0000256" key="1">
    <source>
        <dbReference type="ARBA" id="ARBA00004832"/>
    </source>
</evidence>
<dbReference type="InterPro" id="IPR016181">
    <property type="entry name" value="Acyl_CoA_acyltransferase"/>
</dbReference>
<protein>
    <recommendedName>
        <fullName evidence="4">Glucosamine 6-phosphate N-acetyltransferase</fullName>
        <ecNumber evidence="4">2.3.1.4</ecNumber>
    </recommendedName>
</protein>
<dbReference type="EC" id="2.3.1.4" evidence="4"/>
<keyword evidence="4" id="KW-0012">Acyltransferase</keyword>
<accession>A0AA39MB72</accession>
<evidence type="ECO:0000313" key="8">
    <source>
        <dbReference type="EMBL" id="KAK0428341.1"/>
    </source>
</evidence>
<dbReference type="GO" id="GO:0004343">
    <property type="term" value="F:glucosamine 6-phosphate N-acetyltransferase activity"/>
    <property type="evidence" value="ECO:0007669"/>
    <property type="project" value="UniProtKB-UniRule"/>
</dbReference>
<evidence type="ECO:0000256" key="4">
    <source>
        <dbReference type="RuleBase" id="RU365086"/>
    </source>
</evidence>
<keyword evidence="6" id="KW-1133">Transmembrane helix</keyword>
<dbReference type="SUPFAM" id="SSF55729">
    <property type="entry name" value="Acyl-CoA N-acyltransferases (Nat)"/>
    <property type="match status" value="1"/>
</dbReference>
<dbReference type="PANTHER" id="PTHR13355:SF11">
    <property type="entry name" value="GLUCOSAMINE 6-PHOSPHATE N-ACETYLTRANSFERASE"/>
    <property type="match status" value="1"/>
</dbReference>
<evidence type="ECO:0000256" key="2">
    <source>
        <dbReference type="ARBA" id="ARBA00006048"/>
    </source>
</evidence>
<dbReference type="Proteomes" id="UP001175271">
    <property type="component" value="Unassembled WGS sequence"/>
</dbReference>
<keyword evidence="6" id="KW-0472">Membrane</keyword>
<feature type="compositionally biased region" description="Basic and acidic residues" evidence="5">
    <location>
        <begin position="331"/>
        <end position="344"/>
    </location>
</feature>
<dbReference type="InterPro" id="IPR039143">
    <property type="entry name" value="GNPNAT1-like"/>
</dbReference>
<dbReference type="PANTHER" id="PTHR13355">
    <property type="entry name" value="GLUCOSAMINE 6-PHOSPHATE N-ACETYLTRANSFERASE"/>
    <property type="match status" value="1"/>
</dbReference>
<evidence type="ECO:0000313" key="9">
    <source>
        <dbReference type="Proteomes" id="UP001175271"/>
    </source>
</evidence>
<proteinExistence type="inferred from homology"/>
<feature type="compositionally biased region" description="Polar residues" evidence="5">
    <location>
        <begin position="318"/>
        <end position="330"/>
    </location>
</feature>
<sequence>MDESLFDANILDGIVPYLPEGLLLRPLQLGDYHKGYLTLLESLTVTGNYSFDTFEKQFRAMKTSSPHRDYIIVVEDVSSGLIVASATLELGLKFIHNAATRGRIEDVVVSPSKRGLKLGASLIECLNALAEKLTPYKVSLECRDQLIDFYARFGFHKNLHFVQMFLWFSLHAFYWSVLSISPSAMCIRFPKFLKRRRKKKKDDTDGDSHGSDEFAQGSNLGKSRYATVTDFRPPRYTSSPPNRDDVTLNMTVFDEVDADGERVAFPSVKLLVQIFESQQQLNGSNWHSTPDDTVVSISQLQQFVDAARCQPEEEDSVGSDQWPPSQSTGDSYDREMSPEPLLKQKERCERWKKYKGMDFNETLNSLVNGRL</sequence>
<comment type="catalytic activity">
    <reaction evidence="3 4">
        <text>D-glucosamine 6-phosphate + acetyl-CoA = N-acetyl-D-glucosamine 6-phosphate + CoA + H(+)</text>
        <dbReference type="Rhea" id="RHEA:10292"/>
        <dbReference type="ChEBI" id="CHEBI:15378"/>
        <dbReference type="ChEBI" id="CHEBI:57287"/>
        <dbReference type="ChEBI" id="CHEBI:57288"/>
        <dbReference type="ChEBI" id="CHEBI:57513"/>
        <dbReference type="ChEBI" id="CHEBI:58725"/>
        <dbReference type="EC" id="2.3.1.4"/>
    </reaction>
</comment>
<evidence type="ECO:0000256" key="6">
    <source>
        <dbReference type="SAM" id="Phobius"/>
    </source>
</evidence>
<organism evidence="8 9">
    <name type="scientific">Steinernema hermaphroditum</name>
    <dbReference type="NCBI Taxonomy" id="289476"/>
    <lineage>
        <taxon>Eukaryota</taxon>
        <taxon>Metazoa</taxon>
        <taxon>Ecdysozoa</taxon>
        <taxon>Nematoda</taxon>
        <taxon>Chromadorea</taxon>
        <taxon>Rhabditida</taxon>
        <taxon>Tylenchina</taxon>
        <taxon>Panagrolaimomorpha</taxon>
        <taxon>Strongyloidoidea</taxon>
        <taxon>Steinernematidae</taxon>
        <taxon>Steinernema</taxon>
    </lineage>
</organism>
<keyword evidence="4" id="KW-0808">Transferase</keyword>
<feature type="transmembrane region" description="Helical" evidence="6">
    <location>
        <begin position="165"/>
        <end position="189"/>
    </location>
</feature>
<dbReference type="PROSITE" id="PS51186">
    <property type="entry name" value="GNAT"/>
    <property type="match status" value="1"/>
</dbReference>
<evidence type="ECO:0000256" key="3">
    <source>
        <dbReference type="ARBA" id="ARBA00048964"/>
    </source>
</evidence>
<dbReference type="AlphaFoldDB" id="A0AA39MB72"/>
<comment type="pathway">
    <text evidence="1 4">Nucleotide-sugar biosynthesis; UDP-N-acetyl-alpha-D-glucosamine biosynthesis; N-acetyl-alpha-D-glucosamine 1-phosphate from alpha-D-glucosamine 6-phosphate (route I): step 1/2.</text>
</comment>
<feature type="domain" description="N-acetyltransferase" evidence="7">
    <location>
        <begin position="22"/>
        <end position="180"/>
    </location>
</feature>
<evidence type="ECO:0000256" key="5">
    <source>
        <dbReference type="SAM" id="MobiDB-lite"/>
    </source>
</evidence>
<feature type="region of interest" description="Disordered" evidence="5">
    <location>
        <begin position="308"/>
        <end position="344"/>
    </location>
</feature>
<dbReference type="Gene3D" id="3.40.630.30">
    <property type="match status" value="1"/>
</dbReference>
<dbReference type="InterPro" id="IPR000182">
    <property type="entry name" value="GNAT_dom"/>
</dbReference>
<gene>
    <name evidence="8" type="ORF">QR680_010747</name>
</gene>
<comment type="caution">
    <text evidence="8">The sequence shown here is derived from an EMBL/GenBank/DDBJ whole genome shotgun (WGS) entry which is preliminary data.</text>
</comment>
<comment type="similarity">
    <text evidence="2 4">Belongs to the acetyltransferase family. GNA1 subfamily.</text>
</comment>
<dbReference type="GO" id="GO:0006048">
    <property type="term" value="P:UDP-N-acetylglucosamine biosynthetic process"/>
    <property type="evidence" value="ECO:0007669"/>
    <property type="project" value="UniProtKB-UniRule"/>
</dbReference>